<feature type="compositionally biased region" description="Basic and acidic residues" evidence="1">
    <location>
        <begin position="778"/>
        <end position="792"/>
    </location>
</feature>
<evidence type="ECO:0000256" key="2">
    <source>
        <dbReference type="SAM" id="Phobius"/>
    </source>
</evidence>
<keyword evidence="2" id="KW-0472">Membrane</keyword>
<feature type="compositionally biased region" description="Basic and acidic residues" evidence="1">
    <location>
        <begin position="617"/>
        <end position="628"/>
    </location>
</feature>
<feature type="compositionally biased region" description="Basic and acidic residues" evidence="1">
    <location>
        <begin position="416"/>
        <end position="437"/>
    </location>
</feature>
<feature type="compositionally biased region" description="Basic and acidic residues" evidence="1">
    <location>
        <begin position="810"/>
        <end position="822"/>
    </location>
</feature>
<comment type="caution">
    <text evidence="3">The sequence shown here is derived from an EMBL/GenBank/DDBJ whole genome shotgun (WGS) entry which is preliminary data.</text>
</comment>
<feature type="compositionally biased region" description="Basic and acidic residues" evidence="1">
    <location>
        <begin position="145"/>
        <end position="176"/>
    </location>
</feature>
<protein>
    <submittedName>
        <fullName evidence="3">Uncharacterized protein</fullName>
    </submittedName>
</protein>
<feature type="transmembrane region" description="Helical" evidence="2">
    <location>
        <begin position="38"/>
        <end position="68"/>
    </location>
</feature>
<gene>
    <name evidence="3" type="ORF">C2S53_005239</name>
</gene>
<feature type="compositionally biased region" description="Basic and acidic residues" evidence="1">
    <location>
        <begin position="939"/>
        <end position="952"/>
    </location>
</feature>
<name>A0AAD4PEZ0_PERFH</name>
<feature type="compositionally biased region" description="Polar residues" evidence="1">
    <location>
        <begin position="845"/>
        <end position="863"/>
    </location>
</feature>
<proteinExistence type="predicted"/>
<feature type="region of interest" description="Disordered" evidence="1">
    <location>
        <begin position="381"/>
        <end position="470"/>
    </location>
</feature>
<keyword evidence="2" id="KW-0812">Transmembrane</keyword>
<dbReference type="PANTHER" id="PTHR33870">
    <property type="entry name" value="CARDIOMYOPATHY-ASSOCIATED PROTEIN"/>
    <property type="match status" value="1"/>
</dbReference>
<sequence>MAVNAYDVQVCLWKMIKISSKTCFNVSKKHPYISSCSLFMFLLYMCCPLFFWILIYTLPLAVSTWVFLTISSIRDGGRREKEKEERESSISGNVASKKTKLAPPDSDDHVEERRKKSFSRVRSVRRRRAKEIAREDEEAQQNAEAKVKEEEDVEEKNAVSESPKEIHEVEVETSGDHKIYQDPDLLRSLKLLKDEGDARDEANKVMEVGISEAERNKRLESLIARRRSRKMLSLQIKRSLMNTDASPAAATAAVPPPAPAPAPAPAANISAIVVPKINTWCSPSSKPGGNFSPTPGSAPSVMIPMRNPFDLPYDPQEEKLDLTGDSFQQEFALGHNRDYTFCRHESFSLGPSLPMDFLDDRDDTSSIDDFGFRRRRSSFGYQFSRPETDQESDTDFGPTTEPESESKSNTDSPDDDQIKEVIQVHEINDVDGEEVKTRPRRKSKAQDELSLNSNSNSSSPASSDVSEDERPVRIINREAILKSLSMRRNSVPDIDTNDNAQLQENNLSYANSALENASRLKQQYLADKPQKRHGMTFSIASDMQVEVSEISSPPLTIDENMSHQDDASGYDGEMERNASWDGLDSWAGLSRLSEFEDNETRLLPRAHEAGAGPSGTKKRDESLNEKHFIHSSSSAAELSDNAESQSQTTNAEDDVKSSEEIAEIAAVVENAAESEGGASSSNHNQDANDLHQQRSLMQNAVVERVHHATISPKSVLQPTLSVASFEPDADDEVQLPRAHFADHSSSGAIQNSTPLVQFTVATSSNGHAQVSQIQENVGKAKEVAAQTRDESSSSRSLASNDTESVNQKLKIQENHEKLKEAAEGSSSRSFNNTDEISTKDLEAANPTTLSKNVDQIDSSISSESNEKEMVIQESTHNDSTQTSSCEGQNSVPQEDIRLEHEHEHNLNKPEDLERETKDEVVDSDAGKSKLVVQENDISESFKKNEAGEEAEQHASLQEAMPETINSEAK</sequence>
<feature type="compositionally biased region" description="Polar residues" evidence="1">
    <location>
        <begin position="872"/>
        <end position="892"/>
    </location>
</feature>
<feature type="compositionally biased region" description="Polar residues" evidence="1">
    <location>
        <begin position="824"/>
        <end position="835"/>
    </location>
</feature>
<keyword evidence="2" id="KW-1133">Transmembrane helix</keyword>
<feature type="compositionally biased region" description="Basic and acidic residues" evidence="1">
    <location>
        <begin position="78"/>
        <end position="88"/>
    </location>
</feature>
<feature type="compositionally biased region" description="Polar residues" evidence="1">
    <location>
        <begin position="800"/>
        <end position="809"/>
    </location>
</feature>
<evidence type="ECO:0000313" key="3">
    <source>
        <dbReference type="EMBL" id="KAH6836620.1"/>
    </source>
</evidence>
<feature type="region of interest" description="Disordered" evidence="1">
    <location>
        <begin position="553"/>
        <end position="576"/>
    </location>
</feature>
<dbReference type="PANTHER" id="PTHR33870:SF16">
    <property type="entry name" value="PROTEIN, PUTATIVE-RELATED"/>
    <property type="match status" value="1"/>
</dbReference>
<evidence type="ECO:0000256" key="1">
    <source>
        <dbReference type="SAM" id="MobiDB-lite"/>
    </source>
</evidence>
<feature type="compositionally biased region" description="Basic and acidic residues" evidence="1">
    <location>
        <begin position="894"/>
        <end position="927"/>
    </location>
</feature>
<keyword evidence="4" id="KW-1185">Reference proteome</keyword>
<feature type="region of interest" description="Disordered" evidence="1">
    <location>
        <begin position="78"/>
        <end position="116"/>
    </location>
</feature>
<dbReference type="AlphaFoldDB" id="A0AAD4PEZ0"/>
<feature type="region of interest" description="Disordered" evidence="1">
    <location>
        <begin position="129"/>
        <end position="176"/>
    </location>
</feature>
<dbReference type="EMBL" id="SDAM02000019">
    <property type="protein sequence ID" value="KAH6836620.1"/>
    <property type="molecule type" value="Genomic_DNA"/>
</dbReference>
<accession>A0AAD4PEZ0</accession>
<feature type="compositionally biased region" description="Low complexity" evidence="1">
    <location>
        <begin position="448"/>
        <end position="464"/>
    </location>
</feature>
<evidence type="ECO:0000313" key="4">
    <source>
        <dbReference type="Proteomes" id="UP001190926"/>
    </source>
</evidence>
<feature type="region of interest" description="Disordered" evidence="1">
    <location>
        <begin position="602"/>
        <end position="657"/>
    </location>
</feature>
<dbReference type="Proteomes" id="UP001190926">
    <property type="component" value="Unassembled WGS sequence"/>
</dbReference>
<feature type="region of interest" description="Disordered" evidence="1">
    <location>
        <begin position="769"/>
        <end position="969"/>
    </location>
</feature>
<reference evidence="3 4" key="1">
    <citation type="journal article" date="2021" name="Nat. Commun.">
        <title>Incipient diploidization of the medicinal plant Perilla within 10,000 years.</title>
        <authorList>
            <person name="Zhang Y."/>
            <person name="Shen Q."/>
            <person name="Leng L."/>
            <person name="Zhang D."/>
            <person name="Chen S."/>
            <person name="Shi Y."/>
            <person name="Ning Z."/>
            <person name="Chen S."/>
        </authorList>
    </citation>
    <scope>NUCLEOTIDE SEQUENCE [LARGE SCALE GENOMIC DNA]</scope>
    <source>
        <strain evidence="4">cv. PC099</strain>
    </source>
</reference>
<organism evidence="3 4">
    <name type="scientific">Perilla frutescens var. hirtella</name>
    <name type="common">Perilla citriodora</name>
    <name type="synonym">Perilla setoyensis</name>
    <dbReference type="NCBI Taxonomy" id="608512"/>
    <lineage>
        <taxon>Eukaryota</taxon>
        <taxon>Viridiplantae</taxon>
        <taxon>Streptophyta</taxon>
        <taxon>Embryophyta</taxon>
        <taxon>Tracheophyta</taxon>
        <taxon>Spermatophyta</taxon>
        <taxon>Magnoliopsida</taxon>
        <taxon>eudicotyledons</taxon>
        <taxon>Gunneridae</taxon>
        <taxon>Pentapetalae</taxon>
        <taxon>asterids</taxon>
        <taxon>lamiids</taxon>
        <taxon>Lamiales</taxon>
        <taxon>Lamiaceae</taxon>
        <taxon>Nepetoideae</taxon>
        <taxon>Elsholtzieae</taxon>
        <taxon>Perilla</taxon>
    </lineage>
</organism>
<feature type="compositionally biased region" description="Polar residues" evidence="1">
    <location>
        <begin position="630"/>
        <end position="650"/>
    </location>
</feature>